<dbReference type="Gene3D" id="3.40.50.720">
    <property type="entry name" value="NAD(P)-binding Rossmann-like Domain"/>
    <property type="match status" value="1"/>
</dbReference>
<dbReference type="PANTHER" id="PTHR42760">
    <property type="entry name" value="SHORT-CHAIN DEHYDROGENASES/REDUCTASES FAMILY MEMBER"/>
    <property type="match status" value="1"/>
</dbReference>
<name>A0A3P3E7Z5_9BURK</name>
<reference evidence="2 3" key="1">
    <citation type="submission" date="2018-11" db="EMBL/GenBank/DDBJ databases">
        <title>The genome of Variovorax sp T529.</title>
        <authorList>
            <person name="Gao J."/>
        </authorList>
    </citation>
    <scope>NUCLEOTIDE SEQUENCE [LARGE SCALE GENOMIC DNA]</scope>
    <source>
        <strain evidence="2 3">T529</strain>
    </source>
</reference>
<dbReference type="RefSeq" id="WP_124961837.1">
    <property type="nucleotide sequence ID" value="NZ_RQXU01000032.1"/>
</dbReference>
<dbReference type="PANTHER" id="PTHR42760:SF40">
    <property type="entry name" value="3-OXOACYL-[ACYL-CARRIER-PROTEIN] REDUCTASE, CHLOROPLASTIC"/>
    <property type="match status" value="1"/>
</dbReference>
<evidence type="ECO:0000256" key="1">
    <source>
        <dbReference type="ARBA" id="ARBA00006484"/>
    </source>
</evidence>
<comment type="caution">
    <text evidence="2">The sequence shown here is derived from an EMBL/GenBank/DDBJ whole genome shotgun (WGS) entry which is preliminary data.</text>
</comment>
<dbReference type="Proteomes" id="UP000271590">
    <property type="component" value="Unassembled WGS sequence"/>
</dbReference>
<protein>
    <submittedName>
        <fullName evidence="2">SDR family oxidoreductase</fullName>
    </submittedName>
</protein>
<evidence type="ECO:0000313" key="3">
    <source>
        <dbReference type="Proteomes" id="UP000271590"/>
    </source>
</evidence>
<dbReference type="InterPro" id="IPR002347">
    <property type="entry name" value="SDR_fam"/>
</dbReference>
<organism evidence="2 3">
    <name type="scientific">Variovorax beijingensis</name>
    <dbReference type="NCBI Taxonomy" id="2496117"/>
    <lineage>
        <taxon>Bacteria</taxon>
        <taxon>Pseudomonadati</taxon>
        <taxon>Pseudomonadota</taxon>
        <taxon>Betaproteobacteria</taxon>
        <taxon>Burkholderiales</taxon>
        <taxon>Comamonadaceae</taxon>
        <taxon>Variovorax</taxon>
    </lineage>
</organism>
<dbReference type="InterPro" id="IPR036291">
    <property type="entry name" value="NAD(P)-bd_dom_sf"/>
</dbReference>
<dbReference type="InterPro" id="IPR020904">
    <property type="entry name" value="Sc_DH/Rdtase_CS"/>
</dbReference>
<dbReference type="PROSITE" id="PS00061">
    <property type="entry name" value="ADH_SHORT"/>
    <property type="match status" value="1"/>
</dbReference>
<accession>A0A3P3E7Z5</accession>
<dbReference type="SUPFAM" id="SSF51735">
    <property type="entry name" value="NAD(P)-binding Rossmann-fold domains"/>
    <property type="match status" value="1"/>
</dbReference>
<dbReference type="EMBL" id="RQXU01000032">
    <property type="protein sequence ID" value="RRH81198.1"/>
    <property type="molecule type" value="Genomic_DNA"/>
</dbReference>
<evidence type="ECO:0000313" key="2">
    <source>
        <dbReference type="EMBL" id="RRH81198.1"/>
    </source>
</evidence>
<dbReference type="FunFam" id="3.40.50.720:FF:000084">
    <property type="entry name" value="Short-chain dehydrogenase reductase"/>
    <property type="match status" value="1"/>
</dbReference>
<gene>
    <name evidence="2" type="ORF">EH244_29485</name>
</gene>
<dbReference type="PRINTS" id="PR00080">
    <property type="entry name" value="SDRFAMILY"/>
</dbReference>
<dbReference type="GO" id="GO:0016616">
    <property type="term" value="F:oxidoreductase activity, acting on the CH-OH group of donors, NAD or NADP as acceptor"/>
    <property type="evidence" value="ECO:0007669"/>
    <property type="project" value="TreeGrafter"/>
</dbReference>
<comment type="similarity">
    <text evidence="1">Belongs to the short-chain dehydrogenases/reductases (SDR) family.</text>
</comment>
<proteinExistence type="inferred from homology"/>
<dbReference type="Pfam" id="PF13561">
    <property type="entry name" value="adh_short_C2"/>
    <property type="match status" value="1"/>
</dbReference>
<dbReference type="GO" id="GO:0030497">
    <property type="term" value="P:fatty acid elongation"/>
    <property type="evidence" value="ECO:0007669"/>
    <property type="project" value="TreeGrafter"/>
</dbReference>
<sequence length="241" mass="25252">MTFAPTLFEGRNALVIGGTSGIGAGTALRLADLGATVLAAGLKADGEHAPMHDRVRCVELDVTDGPALQTMLSQQGSIDILVNCAGISRDRAEYELDVFEHVLNVNLTSIMRACNAAVPALIRSRGCVVNVASMFSTFGSADRPAYAASKGGVVQLTKSLAQSYAPAKVRVNAVAPGWIVTPLSEALSRDEDASRRILDRTPLGHWGEPSDVADAIVFLCSPAARYITGVTLPVDGGYLTV</sequence>
<dbReference type="PRINTS" id="PR00081">
    <property type="entry name" value="GDHRDH"/>
</dbReference>
<dbReference type="AlphaFoldDB" id="A0A3P3E7Z5"/>